<reference evidence="2" key="1">
    <citation type="submission" date="2024-06" db="UniProtKB">
        <authorList>
            <consortium name="Ensembl"/>
        </authorList>
    </citation>
    <scope>IDENTIFICATION</scope>
</reference>
<dbReference type="Ensembl" id="ENSMPUT00000001786.1">
    <property type="protein sequence ID" value="ENSMPUP00000001750.1"/>
    <property type="gene ID" value="ENSMPUG00000001768.1"/>
</dbReference>
<dbReference type="EMBL" id="AEYP01081572">
    <property type="status" value="NOT_ANNOTATED_CDS"/>
    <property type="molecule type" value="Genomic_DNA"/>
</dbReference>
<dbReference type="GO" id="GO:0030020">
    <property type="term" value="F:extracellular matrix structural constituent conferring tensile strength"/>
    <property type="evidence" value="ECO:0007669"/>
    <property type="project" value="TreeGrafter"/>
</dbReference>
<dbReference type="AlphaFoldDB" id="M3XRQ0"/>
<protein>
    <submittedName>
        <fullName evidence="2">Uncharacterized protein</fullName>
    </submittedName>
</protein>
<sequence>MIHDCLGPGQRPFKRCASNSPTCWYFEGLSGLLFIGLEGVHKLEELQELEFGRGFLYNQPLSITLQSLPSILLKQLDSIVERRCCNICIKCYGEDGYQGDSGNPGSKGRPGADGLPGHPGEEGGHGERGPQGLPGPRGEEGCPGVRGPKGARGFSGEKGSPGDEGVDGFVGEQGNRGAPGSSGEKGNRGNRVKYENILLSYFYCIN</sequence>
<dbReference type="STRING" id="9669.ENSMPUP00000001750"/>
<dbReference type="EMBL" id="AEYP01081571">
    <property type="status" value="NOT_ANNOTATED_CDS"/>
    <property type="molecule type" value="Genomic_DNA"/>
</dbReference>
<feature type="compositionally biased region" description="Basic and acidic residues" evidence="1">
    <location>
        <begin position="119"/>
        <end position="128"/>
    </location>
</feature>
<dbReference type="OMA" id="RCCNICI"/>
<dbReference type="GO" id="GO:0030198">
    <property type="term" value="P:extracellular matrix organization"/>
    <property type="evidence" value="ECO:0007669"/>
    <property type="project" value="TreeGrafter"/>
</dbReference>
<dbReference type="HOGENOM" id="CLU_1331576_0_0_1"/>
<name>M3XRQ0_MUSPF</name>
<dbReference type="GO" id="GO:0005592">
    <property type="term" value="C:collagen type XI trimer"/>
    <property type="evidence" value="ECO:0007669"/>
    <property type="project" value="TreeGrafter"/>
</dbReference>
<dbReference type="Pfam" id="PF01391">
    <property type="entry name" value="Collagen"/>
    <property type="match status" value="1"/>
</dbReference>
<dbReference type="InterPro" id="IPR008160">
    <property type="entry name" value="Collagen"/>
</dbReference>
<dbReference type="PANTHER" id="PTHR24023">
    <property type="entry name" value="COLLAGEN ALPHA"/>
    <property type="match status" value="1"/>
</dbReference>
<organism evidence="2">
    <name type="scientific">Mustela putorius furo</name>
    <name type="common">European domestic ferret</name>
    <name type="synonym">Mustela furo</name>
    <dbReference type="NCBI Taxonomy" id="9669"/>
    <lineage>
        <taxon>Eukaryota</taxon>
        <taxon>Metazoa</taxon>
        <taxon>Chordata</taxon>
        <taxon>Craniata</taxon>
        <taxon>Vertebrata</taxon>
        <taxon>Euteleostomi</taxon>
        <taxon>Mammalia</taxon>
        <taxon>Eutheria</taxon>
        <taxon>Laurasiatheria</taxon>
        <taxon>Carnivora</taxon>
        <taxon>Caniformia</taxon>
        <taxon>Musteloidea</taxon>
        <taxon>Mustelidae</taxon>
        <taxon>Mustelinae</taxon>
        <taxon>Mustela</taxon>
    </lineage>
</organism>
<dbReference type="eggNOG" id="KOG3544">
    <property type="taxonomic scope" value="Eukaryota"/>
</dbReference>
<dbReference type="InParanoid" id="M3XRQ0"/>
<proteinExistence type="predicted"/>
<dbReference type="PANTHER" id="PTHR24023:SF42">
    <property type="entry name" value="COLLAGEN ALPHA-1(XI) CHAIN"/>
    <property type="match status" value="1"/>
</dbReference>
<dbReference type="GeneTree" id="ENSGT00940000163168"/>
<feature type="region of interest" description="Disordered" evidence="1">
    <location>
        <begin position="102"/>
        <end position="189"/>
    </location>
</feature>
<accession>M3XRQ0</accession>
<dbReference type="InterPro" id="IPR050149">
    <property type="entry name" value="Collagen_superfamily"/>
</dbReference>
<dbReference type="GO" id="GO:0005615">
    <property type="term" value="C:extracellular space"/>
    <property type="evidence" value="ECO:0007669"/>
    <property type="project" value="TreeGrafter"/>
</dbReference>
<evidence type="ECO:0000256" key="1">
    <source>
        <dbReference type="SAM" id="MobiDB-lite"/>
    </source>
</evidence>
<evidence type="ECO:0000313" key="2">
    <source>
        <dbReference type="Ensembl" id="ENSMPUP00000001750.1"/>
    </source>
</evidence>